<evidence type="ECO:0000256" key="7">
    <source>
        <dbReference type="NCBIfam" id="TIGR01068"/>
    </source>
</evidence>
<evidence type="ECO:0000256" key="5">
    <source>
        <dbReference type="ARBA" id="ARBA00023157"/>
    </source>
</evidence>
<keyword evidence="13" id="KW-1185">Reference proteome</keyword>
<comment type="similarity">
    <text evidence="1 8">Belongs to the thioredoxin family.</text>
</comment>
<evidence type="ECO:0000256" key="1">
    <source>
        <dbReference type="ARBA" id="ARBA00008987"/>
    </source>
</evidence>
<keyword evidence="6 10" id="KW-0676">Redox-active center</keyword>
<evidence type="ECO:0000313" key="13">
    <source>
        <dbReference type="Proteomes" id="UP000030437"/>
    </source>
</evidence>
<dbReference type="FunFam" id="3.40.30.10:FF:000001">
    <property type="entry name" value="Thioredoxin"/>
    <property type="match status" value="1"/>
</dbReference>
<dbReference type="PIRSF" id="PIRSF000077">
    <property type="entry name" value="Thioredoxin"/>
    <property type="match status" value="1"/>
</dbReference>
<dbReference type="eggNOG" id="COG3118">
    <property type="taxonomic scope" value="Bacteria"/>
</dbReference>
<dbReference type="GO" id="GO:0015035">
    <property type="term" value="F:protein-disulfide reductase activity"/>
    <property type="evidence" value="ECO:0007669"/>
    <property type="project" value="UniProtKB-UniRule"/>
</dbReference>
<feature type="active site" description="Nucleophile" evidence="9">
    <location>
        <position position="29"/>
    </location>
</feature>
<dbReference type="NCBIfam" id="TIGR01068">
    <property type="entry name" value="thioredoxin"/>
    <property type="match status" value="1"/>
</dbReference>
<gene>
    <name evidence="12" type="ORF">CD32_09235</name>
</gene>
<dbReference type="CDD" id="cd02947">
    <property type="entry name" value="TRX_family"/>
    <property type="match status" value="1"/>
</dbReference>
<feature type="site" description="Contributes to redox potential value" evidence="9">
    <location>
        <position position="30"/>
    </location>
</feature>
<keyword evidence="4" id="KW-0249">Electron transport</keyword>
<comment type="caution">
    <text evidence="12">The sequence shown here is derived from an EMBL/GenBank/DDBJ whole genome shotgun (WGS) entry which is preliminary data.</text>
</comment>
<name>A0A0A3IPL1_9BACI</name>
<dbReference type="Proteomes" id="UP000030437">
    <property type="component" value="Unassembled WGS sequence"/>
</dbReference>
<dbReference type="InterPro" id="IPR005746">
    <property type="entry name" value="Thioredoxin"/>
</dbReference>
<organism evidence="12 13">
    <name type="scientific">Lysinibacillus odysseyi 34hs-1 = NBRC 100172</name>
    <dbReference type="NCBI Taxonomy" id="1220589"/>
    <lineage>
        <taxon>Bacteria</taxon>
        <taxon>Bacillati</taxon>
        <taxon>Bacillota</taxon>
        <taxon>Bacilli</taxon>
        <taxon>Bacillales</taxon>
        <taxon>Bacillaceae</taxon>
        <taxon>Lysinibacillus</taxon>
    </lineage>
</organism>
<dbReference type="PROSITE" id="PS00194">
    <property type="entry name" value="THIOREDOXIN_1"/>
    <property type="match status" value="1"/>
</dbReference>
<dbReference type="OrthoDB" id="9790390at2"/>
<protein>
    <recommendedName>
        <fullName evidence="2 7">Thioredoxin</fullName>
    </recommendedName>
</protein>
<dbReference type="PRINTS" id="PR00421">
    <property type="entry name" value="THIOREDOXIN"/>
</dbReference>
<dbReference type="AlphaFoldDB" id="A0A0A3IPL1"/>
<dbReference type="EMBL" id="JPVP01000054">
    <property type="protein sequence ID" value="KGR85400.1"/>
    <property type="molecule type" value="Genomic_DNA"/>
</dbReference>
<dbReference type="SUPFAM" id="SSF52833">
    <property type="entry name" value="Thioredoxin-like"/>
    <property type="match status" value="1"/>
</dbReference>
<evidence type="ECO:0000256" key="10">
    <source>
        <dbReference type="PIRSR" id="PIRSR000077-4"/>
    </source>
</evidence>
<dbReference type="PANTHER" id="PTHR45663">
    <property type="entry name" value="GEO12009P1"/>
    <property type="match status" value="1"/>
</dbReference>
<feature type="disulfide bond" description="Redox-active" evidence="10">
    <location>
        <begin position="29"/>
        <end position="32"/>
    </location>
</feature>
<dbReference type="PROSITE" id="PS51352">
    <property type="entry name" value="THIOREDOXIN_2"/>
    <property type="match status" value="1"/>
</dbReference>
<dbReference type="Gene3D" id="3.40.30.10">
    <property type="entry name" value="Glutaredoxin"/>
    <property type="match status" value="1"/>
</dbReference>
<dbReference type="InterPro" id="IPR013766">
    <property type="entry name" value="Thioredoxin_domain"/>
</dbReference>
<evidence type="ECO:0000256" key="6">
    <source>
        <dbReference type="ARBA" id="ARBA00023284"/>
    </source>
</evidence>
<keyword evidence="3" id="KW-0813">Transport</keyword>
<feature type="site" description="Deprotonates C-terminal active site Cys" evidence="9">
    <location>
        <position position="23"/>
    </location>
</feature>
<evidence type="ECO:0000256" key="9">
    <source>
        <dbReference type="PIRSR" id="PIRSR000077-1"/>
    </source>
</evidence>
<dbReference type="InterPro" id="IPR036249">
    <property type="entry name" value="Thioredoxin-like_sf"/>
</dbReference>
<feature type="site" description="Contributes to redox potential value" evidence="9">
    <location>
        <position position="31"/>
    </location>
</feature>
<evidence type="ECO:0000313" key="12">
    <source>
        <dbReference type="EMBL" id="KGR85400.1"/>
    </source>
</evidence>
<evidence type="ECO:0000256" key="4">
    <source>
        <dbReference type="ARBA" id="ARBA00022982"/>
    </source>
</evidence>
<dbReference type="GO" id="GO:0045454">
    <property type="term" value="P:cell redox homeostasis"/>
    <property type="evidence" value="ECO:0007669"/>
    <property type="project" value="TreeGrafter"/>
</dbReference>
<evidence type="ECO:0000256" key="2">
    <source>
        <dbReference type="ARBA" id="ARBA00020570"/>
    </source>
</evidence>
<evidence type="ECO:0000256" key="3">
    <source>
        <dbReference type="ARBA" id="ARBA00022448"/>
    </source>
</evidence>
<evidence type="ECO:0000259" key="11">
    <source>
        <dbReference type="PROSITE" id="PS51352"/>
    </source>
</evidence>
<dbReference type="RefSeq" id="WP_036153775.1">
    <property type="nucleotide sequence ID" value="NZ_AVCX01000007.1"/>
</dbReference>
<proteinExistence type="inferred from homology"/>
<keyword evidence="5 10" id="KW-1015">Disulfide bond</keyword>
<evidence type="ECO:0000256" key="8">
    <source>
        <dbReference type="PIRNR" id="PIRNR000077"/>
    </source>
</evidence>
<feature type="active site" description="Nucleophile" evidence="9">
    <location>
        <position position="32"/>
    </location>
</feature>
<accession>A0A0A3IPL1</accession>
<dbReference type="GO" id="GO:0005829">
    <property type="term" value="C:cytosol"/>
    <property type="evidence" value="ECO:0007669"/>
    <property type="project" value="TreeGrafter"/>
</dbReference>
<dbReference type="InterPro" id="IPR017937">
    <property type="entry name" value="Thioredoxin_CS"/>
</dbReference>
<dbReference type="Pfam" id="PF00085">
    <property type="entry name" value="Thioredoxin"/>
    <property type="match status" value="1"/>
</dbReference>
<feature type="domain" description="Thioredoxin" evidence="11">
    <location>
        <begin position="1"/>
        <end position="105"/>
    </location>
</feature>
<reference evidence="12 13" key="1">
    <citation type="submission" date="2014-02" db="EMBL/GenBank/DDBJ databases">
        <title>Draft genome sequence of Lysinibacillus odysseyi NBRC 100172.</title>
        <authorList>
            <person name="Zhang F."/>
            <person name="Wang G."/>
            <person name="Zhang L."/>
        </authorList>
    </citation>
    <scope>NUCLEOTIDE SEQUENCE [LARGE SCALE GENOMIC DNA]</scope>
    <source>
        <strain evidence="12 13">NBRC 100172</strain>
    </source>
</reference>
<sequence length="105" mass="11653">MAIVEATDQTFEQEIKEGTVLVDFWATWCGPCKMLAPVLEELEAEIGGKVKIVKIEVEENPVTAQEYGVMSVPTLLLFSDGEMKGRSGGYQPKELLLEFIENNMA</sequence>
<dbReference type="PANTHER" id="PTHR45663:SF11">
    <property type="entry name" value="GEO12009P1"/>
    <property type="match status" value="1"/>
</dbReference>
<dbReference type="STRING" id="1220589.CD32_09235"/>